<accession>V9SGT2</accession>
<name>V9SGT2_9VIRU</name>
<proteinExistence type="predicted"/>
<evidence type="ECO:0000313" key="1">
    <source>
        <dbReference type="EMBL" id="AHC55099.1"/>
    </source>
</evidence>
<protein>
    <submittedName>
        <fullName evidence="1">Uncharacterized protein</fullName>
    </submittedName>
</protein>
<gene>
    <name evidence="1" type="ORF">TNS_ORF381</name>
</gene>
<sequence>MKGKIVRRPNGKFDYVSFSCKREGLELAFFCGLSTAKETLALLSSFLLEMKRGGEATCRFGDGTELGCKSGHVTIEVAYGIKPESVNILGVRLLDDECIPAFQSVCEQLENF</sequence>
<organism evidence="1 2">
    <name type="scientific">Tunisvirus fontaine2</name>
    <dbReference type="NCBI Taxonomy" id="1421067"/>
    <lineage>
        <taxon>Viruses</taxon>
        <taxon>Varidnaviria</taxon>
        <taxon>Bamfordvirae</taxon>
        <taxon>Nucleocytoviricota</taxon>
        <taxon>Megaviricetes</taxon>
        <taxon>Pimascovirales</taxon>
        <taxon>Pimascovirales incertae sedis</taxon>
        <taxon>Marseilleviridae</taxon>
        <taxon>Losannavirus</taxon>
        <taxon>Losannavirus tunisense</taxon>
    </lineage>
</organism>
<reference evidence="1 2" key="1">
    <citation type="journal article" date="2014" name="Arch. Virol.">
        <title>Complete genome sequence of Tunisvirus, a new member of the proposed family Marseilleviridae.</title>
        <authorList>
            <person name="Aherfi S."/>
            <person name="Boughalmi M."/>
            <person name="Pagnier I."/>
            <person name="Fournous G."/>
            <person name="La Scola B."/>
            <person name="Raoult D."/>
            <person name="Colson P."/>
        </authorList>
    </citation>
    <scope>NUCLEOTIDE SEQUENCE [LARGE SCALE GENOMIC DNA]</scope>
    <source>
        <strain evidence="1 2">U484</strain>
    </source>
</reference>
<keyword evidence="2" id="KW-1185">Reference proteome</keyword>
<dbReference type="Proteomes" id="UP000232615">
    <property type="component" value="Segment"/>
</dbReference>
<dbReference type="EMBL" id="KF483846">
    <property type="protein sequence ID" value="AHC55099.1"/>
    <property type="molecule type" value="Genomic_DNA"/>
</dbReference>
<evidence type="ECO:0000313" key="2">
    <source>
        <dbReference type="Proteomes" id="UP000232615"/>
    </source>
</evidence>